<dbReference type="SUPFAM" id="SSF161098">
    <property type="entry name" value="MetI-like"/>
    <property type="match status" value="1"/>
</dbReference>
<dbReference type="CDD" id="cd06261">
    <property type="entry name" value="TM_PBP2"/>
    <property type="match status" value="1"/>
</dbReference>
<comment type="subcellular location">
    <subcellularLocation>
        <location evidence="1 7">Cell membrane</location>
        <topology evidence="1 7">Multi-pass membrane protein</topology>
    </subcellularLocation>
</comment>
<keyword evidence="5 7" id="KW-1133">Transmembrane helix</keyword>
<feature type="domain" description="ABC transmembrane type-1" evidence="8">
    <location>
        <begin position="68"/>
        <end position="283"/>
    </location>
</feature>
<accession>A0ABQ1FQ57</accession>
<comment type="similarity">
    <text evidence="7">Belongs to the binding-protein-dependent transport system permease family.</text>
</comment>
<feature type="transmembrane region" description="Helical" evidence="7">
    <location>
        <begin position="72"/>
        <end position="93"/>
    </location>
</feature>
<dbReference type="RefSeq" id="WP_229752490.1">
    <property type="nucleotide sequence ID" value="NZ_BMHF01000001.1"/>
</dbReference>
<evidence type="ECO:0000256" key="5">
    <source>
        <dbReference type="ARBA" id="ARBA00022989"/>
    </source>
</evidence>
<dbReference type="InterPro" id="IPR000515">
    <property type="entry name" value="MetI-like"/>
</dbReference>
<evidence type="ECO:0000256" key="6">
    <source>
        <dbReference type="ARBA" id="ARBA00023136"/>
    </source>
</evidence>
<keyword evidence="3" id="KW-1003">Cell membrane</keyword>
<feature type="transmembrane region" description="Helical" evidence="7">
    <location>
        <begin position="260"/>
        <end position="283"/>
    </location>
</feature>
<keyword evidence="10" id="KW-1185">Reference proteome</keyword>
<protein>
    <submittedName>
        <fullName evidence="9">Protein lplB</fullName>
    </submittedName>
</protein>
<gene>
    <name evidence="9" type="ORF">GCM10010917_05290</name>
</gene>
<keyword evidence="4 7" id="KW-0812">Transmembrane</keyword>
<evidence type="ECO:0000256" key="1">
    <source>
        <dbReference type="ARBA" id="ARBA00004651"/>
    </source>
</evidence>
<dbReference type="PANTHER" id="PTHR30193:SF37">
    <property type="entry name" value="INNER MEMBRANE ABC TRANSPORTER PERMEASE PROTEIN YCJO"/>
    <property type="match status" value="1"/>
</dbReference>
<evidence type="ECO:0000256" key="7">
    <source>
        <dbReference type="RuleBase" id="RU363032"/>
    </source>
</evidence>
<evidence type="ECO:0000313" key="10">
    <source>
        <dbReference type="Proteomes" id="UP000609323"/>
    </source>
</evidence>
<dbReference type="PROSITE" id="PS50928">
    <property type="entry name" value="ABC_TM1"/>
    <property type="match status" value="1"/>
</dbReference>
<comment type="caution">
    <text evidence="9">The sequence shown here is derived from an EMBL/GenBank/DDBJ whole genome shotgun (WGS) entry which is preliminary data.</text>
</comment>
<evidence type="ECO:0000313" key="9">
    <source>
        <dbReference type="EMBL" id="GGA23491.1"/>
    </source>
</evidence>
<keyword evidence="2 7" id="KW-0813">Transport</keyword>
<evidence type="ECO:0000256" key="2">
    <source>
        <dbReference type="ARBA" id="ARBA00022448"/>
    </source>
</evidence>
<evidence type="ECO:0000259" key="8">
    <source>
        <dbReference type="PROSITE" id="PS50928"/>
    </source>
</evidence>
<dbReference type="Proteomes" id="UP000609323">
    <property type="component" value="Unassembled WGS sequence"/>
</dbReference>
<dbReference type="PANTHER" id="PTHR30193">
    <property type="entry name" value="ABC TRANSPORTER PERMEASE PROTEIN"/>
    <property type="match status" value="1"/>
</dbReference>
<dbReference type="InterPro" id="IPR035906">
    <property type="entry name" value="MetI-like_sf"/>
</dbReference>
<organism evidence="9 10">
    <name type="scientific">Paenibacillus physcomitrellae</name>
    <dbReference type="NCBI Taxonomy" id="1619311"/>
    <lineage>
        <taxon>Bacteria</taxon>
        <taxon>Bacillati</taxon>
        <taxon>Bacillota</taxon>
        <taxon>Bacilli</taxon>
        <taxon>Bacillales</taxon>
        <taxon>Paenibacillaceae</taxon>
        <taxon>Paenibacillus</taxon>
    </lineage>
</organism>
<dbReference type="Gene3D" id="1.10.3720.10">
    <property type="entry name" value="MetI-like"/>
    <property type="match status" value="1"/>
</dbReference>
<evidence type="ECO:0000256" key="3">
    <source>
        <dbReference type="ARBA" id="ARBA00022475"/>
    </source>
</evidence>
<name>A0ABQ1FQ57_9BACL</name>
<sequence>MLKTWCKYGALYLMMVPVICYFLVYGYYPLARGLQISFQDYRLIGNRPYIGFDNYGTVWHDPNFWKSLTNTLVIGGGSLVCGFLAPLIIALSLNEVLKSWFKKTAQMILYVPHLLSWVVVGGMWIYLLSPDTGLVNLLLQRTLDIPPVHYLAESGWARVVMILVATWKDMGYNCILFLAGIVAINPSLYEAARLDGATRWQQVRYVTLPQIQSTMKVVLLLNTLGVLRIFDQVFVLRNNSTAPDVDVLMYYTYQKGILDFHVGVAAAASMLVLIFTLLLTLIVRKLTRFDEV</sequence>
<keyword evidence="6 7" id="KW-0472">Membrane</keyword>
<dbReference type="InterPro" id="IPR051393">
    <property type="entry name" value="ABC_transporter_permease"/>
</dbReference>
<proteinExistence type="inferred from homology"/>
<feature type="transmembrane region" description="Helical" evidence="7">
    <location>
        <begin position="170"/>
        <end position="192"/>
    </location>
</feature>
<feature type="transmembrane region" description="Helical" evidence="7">
    <location>
        <begin position="105"/>
        <end position="127"/>
    </location>
</feature>
<feature type="transmembrane region" description="Helical" evidence="7">
    <location>
        <begin position="9"/>
        <end position="28"/>
    </location>
</feature>
<dbReference type="Pfam" id="PF00528">
    <property type="entry name" value="BPD_transp_1"/>
    <property type="match status" value="1"/>
</dbReference>
<dbReference type="EMBL" id="BMHF01000001">
    <property type="protein sequence ID" value="GGA23491.1"/>
    <property type="molecule type" value="Genomic_DNA"/>
</dbReference>
<evidence type="ECO:0000256" key="4">
    <source>
        <dbReference type="ARBA" id="ARBA00022692"/>
    </source>
</evidence>
<reference evidence="10" key="1">
    <citation type="journal article" date="2019" name="Int. J. Syst. Evol. Microbiol.">
        <title>The Global Catalogue of Microorganisms (GCM) 10K type strain sequencing project: providing services to taxonomists for standard genome sequencing and annotation.</title>
        <authorList>
            <consortium name="The Broad Institute Genomics Platform"/>
            <consortium name="The Broad Institute Genome Sequencing Center for Infectious Disease"/>
            <person name="Wu L."/>
            <person name="Ma J."/>
        </authorList>
    </citation>
    <scope>NUCLEOTIDE SEQUENCE [LARGE SCALE GENOMIC DNA]</scope>
    <source>
        <strain evidence="10">CGMCC 1.15044</strain>
    </source>
</reference>